<feature type="domain" description="PTS EIIB type-2" evidence="15">
    <location>
        <begin position="131"/>
        <end position="228"/>
    </location>
</feature>
<evidence type="ECO:0000256" key="1">
    <source>
        <dbReference type="ARBA" id="ARBA00001401"/>
    </source>
</evidence>
<keyword evidence="4" id="KW-0813">Transport</keyword>
<keyword evidence="12 14" id="KW-1133">Transmembrane helix</keyword>
<dbReference type="PANTHER" id="PTHR30505">
    <property type="entry name" value="FRUCTOSE-LIKE PERMEASE"/>
    <property type="match status" value="1"/>
</dbReference>
<evidence type="ECO:0000256" key="3">
    <source>
        <dbReference type="ARBA" id="ARBA00012799"/>
    </source>
</evidence>
<dbReference type="NCBIfam" id="TIGR01427">
    <property type="entry name" value="PTS_IIC_fructo"/>
    <property type="match status" value="1"/>
</dbReference>
<comment type="caution">
    <text evidence="17">The sequence shown here is derived from an EMBL/GenBank/DDBJ whole genome shotgun (WGS) entry which is preliminary data.</text>
</comment>
<dbReference type="InterPro" id="IPR050864">
    <property type="entry name" value="Bacterial_PTS_Sugar_Transport"/>
</dbReference>
<dbReference type="GO" id="GO:0016740">
    <property type="term" value="F:transferase activity"/>
    <property type="evidence" value="ECO:0007669"/>
    <property type="project" value="UniProtKB-KW"/>
</dbReference>
<dbReference type="InterPro" id="IPR003501">
    <property type="entry name" value="PTS_EIIB_2/3"/>
</dbReference>
<comment type="catalytic activity">
    <reaction evidence="1">
        <text>D-fructose(out) + N(pros)-phospho-L-histidyl-[protein] = D-fructose 1-phosphate(in) + L-histidyl-[protein]</text>
        <dbReference type="Rhea" id="RHEA:49252"/>
        <dbReference type="Rhea" id="RHEA-COMP:9745"/>
        <dbReference type="Rhea" id="RHEA-COMP:9746"/>
        <dbReference type="ChEBI" id="CHEBI:29979"/>
        <dbReference type="ChEBI" id="CHEBI:37721"/>
        <dbReference type="ChEBI" id="CHEBI:58674"/>
        <dbReference type="ChEBI" id="CHEBI:64837"/>
        <dbReference type="EC" id="2.7.1.202"/>
    </reaction>
</comment>
<dbReference type="Proteomes" id="UP001207654">
    <property type="component" value="Unassembled WGS sequence"/>
</dbReference>
<evidence type="ECO:0000256" key="10">
    <source>
        <dbReference type="ARBA" id="ARBA00022692"/>
    </source>
</evidence>
<name>A0ABT4A4V7_9BACT</name>
<evidence type="ECO:0000313" key="18">
    <source>
        <dbReference type="Proteomes" id="UP001207654"/>
    </source>
</evidence>
<comment type="subcellular location">
    <subcellularLocation>
        <location evidence="2">Cell inner membrane</location>
        <topology evidence="2">Multi-pass membrane protein</topology>
    </subcellularLocation>
</comment>
<keyword evidence="9" id="KW-0598">Phosphotransferase system</keyword>
<evidence type="ECO:0000256" key="12">
    <source>
        <dbReference type="ARBA" id="ARBA00022989"/>
    </source>
</evidence>
<feature type="domain" description="PTS EIIB type-2" evidence="15">
    <location>
        <begin position="1"/>
        <end position="98"/>
    </location>
</feature>
<dbReference type="InterPro" id="IPR003353">
    <property type="entry name" value="PTS_IIB_fruc"/>
</dbReference>
<dbReference type="PROSITE" id="PS51099">
    <property type="entry name" value="PTS_EIIB_TYPE_2"/>
    <property type="match status" value="2"/>
</dbReference>
<evidence type="ECO:0000256" key="6">
    <source>
        <dbReference type="ARBA" id="ARBA00022553"/>
    </source>
</evidence>
<feature type="transmembrane region" description="Helical" evidence="14">
    <location>
        <begin position="563"/>
        <end position="584"/>
    </location>
</feature>
<evidence type="ECO:0000259" key="16">
    <source>
        <dbReference type="PROSITE" id="PS51104"/>
    </source>
</evidence>
<dbReference type="InterPro" id="IPR013011">
    <property type="entry name" value="PTS_EIIB_2"/>
</dbReference>
<feature type="transmembrane region" description="Helical" evidence="14">
    <location>
        <begin position="299"/>
        <end position="321"/>
    </location>
</feature>
<feature type="transmembrane region" description="Helical" evidence="14">
    <location>
        <begin position="267"/>
        <end position="287"/>
    </location>
</feature>
<accession>A0ABT4A4V7</accession>
<keyword evidence="10 14" id="KW-0812">Transmembrane</keyword>
<keyword evidence="7" id="KW-0762">Sugar transport</keyword>
<keyword evidence="11" id="KW-0418">Kinase</keyword>
<evidence type="ECO:0000256" key="5">
    <source>
        <dbReference type="ARBA" id="ARBA00022475"/>
    </source>
</evidence>
<feature type="domain" description="PTS EIIC type-2" evidence="16">
    <location>
        <begin position="257"/>
        <end position="598"/>
    </location>
</feature>
<feature type="transmembrane region" description="Helical" evidence="14">
    <location>
        <begin position="380"/>
        <end position="399"/>
    </location>
</feature>
<organism evidence="17 18">
    <name type="scientific">Archangium lansingense</name>
    <dbReference type="NCBI Taxonomy" id="2995310"/>
    <lineage>
        <taxon>Bacteria</taxon>
        <taxon>Pseudomonadati</taxon>
        <taxon>Myxococcota</taxon>
        <taxon>Myxococcia</taxon>
        <taxon>Myxococcales</taxon>
        <taxon>Cystobacterineae</taxon>
        <taxon>Archangiaceae</taxon>
        <taxon>Archangium</taxon>
    </lineage>
</organism>
<dbReference type="InterPro" id="IPR013014">
    <property type="entry name" value="PTS_EIIC_2"/>
</dbReference>
<keyword evidence="18" id="KW-1185">Reference proteome</keyword>
<evidence type="ECO:0000256" key="2">
    <source>
        <dbReference type="ARBA" id="ARBA00004429"/>
    </source>
</evidence>
<feature type="transmembrane region" description="Helical" evidence="14">
    <location>
        <begin position="522"/>
        <end position="542"/>
    </location>
</feature>
<evidence type="ECO:0000256" key="7">
    <source>
        <dbReference type="ARBA" id="ARBA00022597"/>
    </source>
</evidence>
<evidence type="ECO:0000256" key="14">
    <source>
        <dbReference type="SAM" id="Phobius"/>
    </source>
</evidence>
<dbReference type="EMBL" id="JAPNKA010000001">
    <property type="protein sequence ID" value="MCY1076646.1"/>
    <property type="molecule type" value="Genomic_DNA"/>
</dbReference>
<dbReference type="InterPro" id="IPR036095">
    <property type="entry name" value="PTS_EIIB-like_sf"/>
</dbReference>
<evidence type="ECO:0000256" key="4">
    <source>
        <dbReference type="ARBA" id="ARBA00022448"/>
    </source>
</evidence>
<evidence type="ECO:0000256" key="13">
    <source>
        <dbReference type="ARBA" id="ARBA00023136"/>
    </source>
</evidence>
<keyword evidence="6" id="KW-0597">Phosphoprotein</keyword>
<proteinExistence type="predicted"/>
<evidence type="ECO:0000259" key="15">
    <source>
        <dbReference type="PROSITE" id="PS51099"/>
    </source>
</evidence>
<dbReference type="SUPFAM" id="SSF52794">
    <property type="entry name" value="PTS system IIB component-like"/>
    <property type="match status" value="2"/>
</dbReference>
<dbReference type="PROSITE" id="PS51104">
    <property type="entry name" value="PTS_EIIC_TYPE_2"/>
    <property type="match status" value="1"/>
</dbReference>
<evidence type="ECO:0000256" key="11">
    <source>
        <dbReference type="ARBA" id="ARBA00022777"/>
    </source>
</evidence>
<evidence type="ECO:0000256" key="8">
    <source>
        <dbReference type="ARBA" id="ARBA00022679"/>
    </source>
</evidence>
<dbReference type="InterPro" id="IPR006327">
    <property type="entry name" value="PTS_IIC_fruc"/>
</dbReference>
<dbReference type="Pfam" id="PF02378">
    <property type="entry name" value="PTS_EIIC"/>
    <property type="match status" value="1"/>
</dbReference>
<feature type="transmembrane region" description="Helical" evidence="14">
    <location>
        <begin position="333"/>
        <end position="359"/>
    </location>
</feature>
<feature type="transmembrane region" description="Helical" evidence="14">
    <location>
        <begin position="419"/>
        <end position="437"/>
    </location>
</feature>
<dbReference type="EC" id="2.7.1.202" evidence="3"/>
<dbReference type="NCBIfam" id="TIGR00829">
    <property type="entry name" value="FRU"/>
    <property type="match status" value="1"/>
</dbReference>
<evidence type="ECO:0000256" key="9">
    <source>
        <dbReference type="ARBA" id="ARBA00022683"/>
    </source>
</evidence>
<feature type="transmembrane region" description="Helical" evidence="14">
    <location>
        <begin position="466"/>
        <end position="484"/>
    </location>
</feature>
<sequence length="614" mass="62113">MNVLIITACPSGVATTFLASRGLERAAKRRGWNATVEMHSQLEPVVPIGRAALEAADLVVVAASAPVELARFIGKRVYQAPIAEALPDPDAFLTRAESGATALTAAAVAPLEAAPVVPLMPAASSPAGGGKKIVAVTACPTGVAHTFMAAEALARAGRGLGHPIRVETRGSVGAQDPLTAEEIRDAEVVILACDIEVDSSRFAGKRVWRTSTGSALKKSEQTIRDALEKAQVMSGATGHPVAAGGGAKAAGEREGGPYKHLLTGVSFMLPMVVAGGLLIALSFVFGIEAFKEEGSLAAALMRIGGGAAFKLMVPLLAGYIANSIADRPGIAPGMIGGYLASELGAGFLGGIAAGFIAGYTARALSRYVKLPASVESLKPILIIPLVASLVTGLVMIYVIGAPMAAIMSAVTGFLANMNSGNAILLGMLLGAMMCFDLGGPINKAAYTFGVGLLSAGAGSYGPMAAIMAAGMVPPIGMGLASLLARNKFSKPEREAGKASLVLGLCFISEGAIPFMAKDPLRVIPVSILGGALTGALSMFFGVQLMAPHGGLFVLLIPNAVNHVLLYLLSIAAGSLVVGAGYALVKTGKAELPGATAPTQSKAWGMGAGDDRAAA</sequence>
<evidence type="ECO:0000313" key="17">
    <source>
        <dbReference type="EMBL" id="MCY1076646.1"/>
    </source>
</evidence>
<reference evidence="17 18" key="1">
    <citation type="submission" date="2022-11" db="EMBL/GenBank/DDBJ databases">
        <title>Minimal conservation of predation-associated metabolite biosynthetic gene clusters underscores biosynthetic potential of Myxococcota including descriptions for ten novel species: Archangium lansinium sp. nov., Myxococcus landrumus sp. nov., Nannocystis bai.</title>
        <authorList>
            <person name="Ahearne A."/>
            <person name="Stevens C."/>
            <person name="Phillips K."/>
        </authorList>
    </citation>
    <scope>NUCLEOTIDE SEQUENCE [LARGE SCALE GENOMIC DNA]</scope>
    <source>
        <strain evidence="17 18">MIWBW</strain>
    </source>
</reference>
<dbReference type="CDD" id="cd05569">
    <property type="entry name" value="PTS_IIB_fructose"/>
    <property type="match status" value="2"/>
</dbReference>
<protein>
    <recommendedName>
        <fullName evidence="3">protein-N(pi)-phosphohistidine--D-fructose phosphotransferase</fullName>
        <ecNumber evidence="3">2.7.1.202</ecNumber>
    </recommendedName>
</protein>
<gene>
    <name evidence="17" type="ORF">OV287_19395</name>
</gene>
<keyword evidence="5" id="KW-1003">Cell membrane</keyword>
<keyword evidence="13 14" id="KW-0472">Membrane</keyword>
<dbReference type="PANTHER" id="PTHR30505:SF0">
    <property type="entry name" value="FRUCTOSE-LIKE PTS SYSTEM EIIBC COMPONENT-RELATED"/>
    <property type="match status" value="1"/>
</dbReference>
<dbReference type="RefSeq" id="WP_267535524.1">
    <property type="nucleotide sequence ID" value="NZ_JAPNKA010000001.1"/>
</dbReference>
<dbReference type="InterPro" id="IPR003352">
    <property type="entry name" value="PTS_EIIC"/>
</dbReference>
<dbReference type="NCBIfam" id="NF007783">
    <property type="entry name" value="PRK10474.1"/>
    <property type="match status" value="2"/>
</dbReference>
<dbReference type="Pfam" id="PF02302">
    <property type="entry name" value="PTS_IIB"/>
    <property type="match status" value="2"/>
</dbReference>
<dbReference type="Gene3D" id="3.40.50.2300">
    <property type="match status" value="2"/>
</dbReference>
<keyword evidence="8 17" id="KW-0808">Transferase</keyword>